<dbReference type="EMBL" id="JROU02001054">
    <property type="protein sequence ID" value="OEH77568.1"/>
    <property type="molecule type" value="Genomic_DNA"/>
</dbReference>
<gene>
    <name evidence="2" type="ORF">cyc_08708</name>
</gene>
<organism evidence="2 3">
    <name type="scientific">Cyclospora cayetanensis</name>
    <dbReference type="NCBI Taxonomy" id="88456"/>
    <lineage>
        <taxon>Eukaryota</taxon>
        <taxon>Sar</taxon>
        <taxon>Alveolata</taxon>
        <taxon>Apicomplexa</taxon>
        <taxon>Conoidasida</taxon>
        <taxon>Coccidia</taxon>
        <taxon>Eucoccidiorida</taxon>
        <taxon>Eimeriorina</taxon>
        <taxon>Eimeriidae</taxon>
        <taxon>Cyclospora</taxon>
    </lineage>
</organism>
<keyword evidence="3" id="KW-1185">Reference proteome</keyword>
<feature type="compositionally biased region" description="Low complexity" evidence="1">
    <location>
        <begin position="1"/>
        <end position="26"/>
    </location>
</feature>
<comment type="caution">
    <text evidence="2">The sequence shown here is derived from an EMBL/GenBank/DDBJ whole genome shotgun (WGS) entry which is preliminary data.</text>
</comment>
<reference evidence="2 3" key="1">
    <citation type="journal article" date="2016" name="BMC Genomics">
        <title>Comparative genomics reveals Cyclospora cayetanensis possesses coccidia-like metabolism and invasion components but unique surface antigens.</title>
        <authorList>
            <person name="Liu S."/>
            <person name="Wang L."/>
            <person name="Zheng H."/>
            <person name="Xu Z."/>
            <person name="Roellig D.M."/>
            <person name="Li N."/>
            <person name="Frace M.A."/>
            <person name="Tang K."/>
            <person name="Arrowood M.J."/>
            <person name="Moss D.M."/>
            <person name="Zhang L."/>
            <person name="Feng Y."/>
            <person name="Xiao L."/>
        </authorList>
    </citation>
    <scope>NUCLEOTIDE SEQUENCE [LARGE SCALE GENOMIC DNA]</scope>
    <source>
        <strain evidence="2 3">CHN_HEN01</strain>
    </source>
</reference>
<feature type="region of interest" description="Disordered" evidence="1">
    <location>
        <begin position="1"/>
        <end position="30"/>
    </location>
</feature>
<proteinExistence type="predicted"/>
<dbReference type="VEuPathDB" id="ToxoDB:cyc_08708"/>
<feature type="compositionally biased region" description="Polar residues" evidence="1">
    <location>
        <begin position="54"/>
        <end position="69"/>
    </location>
</feature>
<evidence type="ECO:0000256" key="1">
    <source>
        <dbReference type="SAM" id="MobiDB-lite"/>
    </source>
</evidence>
<accession>A0A1D3D297</accession>
<feature type="compositionally biased region" description="Basic and acidic residues" evidence="1">
    <location>
        <begin position="81"/>
        <end position="93"/>
    </location>
</feature>
<sequence>MAAGATASSTKGGEAAALESSSSSGLTLLDGHHSVSTDGVKEIPSSFAQATVTALVQSSSGATSRNTWTGRIAREPAQASFEDRSARISRVEETDTPQLDWHMETSFTAVKMAMWGMASSAIQTHARFLKRADAPLEPAKEGLMGTPIVTAL</sequence>
<dbReference type="AlphaFoldDB" id="A0A1D3D297"/>
<evidence type="ECO:0000313" key="3">
    <source>
        <dbReference type="Proteomes" id="UP000095192"/>
    </source>
</evidence>
<feature type="region of interest" description="Disordered" evidence="1">
    <location>
        <begin position="54"/>
        <end position="96"/>
    </location>
</feature>
<evidence type="ECO:0000313" key="2">
    <source>
        <dbReference type="EMBL" id="OEH77568.1"/>
    </source>
</evidence>
<name>A0A1D3D297_9EIME</name>
<dbReference type="InParanoid" id="A0A1D3D297"/>
<dbReference type="Proteomes" id="UP000095192">
    <property type="component" value="Unassembled WGS sequence"/>
</dbReference>
<protein>
    <submittedName>
        <fullName evidence="2">Uncharacterized protein</fullName>
    </submittedName>
</protein>